<proteinExistence type="predicted"/>
<sequence length="102" mass="11819">MGTMTLLPRLSRRTPARAPARPPHERLVTLIGKPGCHLCDDARRVVAEVCERTGAAWEEKDITRDEELHRRYWEQIPVVLVDGEQHDFWRVDPDRLRRALGA</sequence>
<name>A0A1W7CX35_9ACTN</name>
<dbReference type="SUPFAM" id="SSF52833">
    <property type="entry name" value="Thioredoxin-like"/>
    <property type="match status" value="1"/>
</dbReference>
<reference evidence="2 3" key="1">
    <citation type="submission" date="2017-05" db="EMBL/GenBank/DDBJ databases">
        <title>Complete genome sequence of Streptomyces sp. SCSIO 03032 revealed the diverse biosynthetic pathways for its bioactive secondary metabolites.</title>
        <authorList>
            <person name="Ma L."/>
            <person name="Zhu Y."/>
            <person name="Zhang W."/>
            <person name="Zhang G."/>
            <person name="Tian X."/>
            <person name="Zhang S."/>
            <person name="Zhang C."/>
        </authorList>
    </citation>
    <scope>NUCLEOTIDE SEQUENCE [LARGE SCALE GENOMIC DNA]</scope>
    <source>
        <strain evidence="2 3">SCSIO 03032</strain>
    </source>
</reference>
<evidence type="ECO:0000313" key="3">
    <source>
        <dbReference type="Proteomes" id="UP000194218"/>
    </source>
</evidence>
<dbReference type="PANTHER" id="PTHR33558">
    <property type="entry name" value="GLUTAREDOXIN-LIKE PROTEIN C5ORF63 HOMOLOG"/>
    <property type="match status" value="1"/>
</dbReference>
<dbReference type="EMBL" id="CP021121">
    <property type="protein sequence ID" value="ARQ69374.1"/>
    <property type="molecule type" value="Genomic_DNA"/>
</dbReference>
<dbReference type="Proteomes" id="UP000194218">
    <property type="component" value="Chromosome"/>
</dbReference>
<dbReference type="KEGG" id="smao:CAG99_11260"/>
<accession>A0A1W7CX35</accession>
<dbReference type="AlphaFoldDB" id="A0A1W7CX35"/>
<organism evidence="2 3">
    <name type="scientific">Streptomyces marincola</name>
    <dbReference type="NCBI Taxonomy" id="2878388"/>
    <lineage>
        <taxon>Bacteria</taxon>
        <taxon>Bacillati</taxon>
        <taxon>Actinomycetota</taxon>
        <taxon>Actinomycetes</taxon>
        <taxon>Kitasatosporales</taxon>
        <taxon>Streptomycetaceae</taxon>
        <taxon>Streptomyces</taxon>
    </lineage>
</organism>
<protein>
    <submittedName>
        <fullName evidence="2">NrdH-redoxin</fullName>
    </submittedName>
</protein>
<feature type="region of interest" description="Disordered" evidence="1">
    <location>
        <begin position="1"/>
        <end position="22"/>
    </location>
</feature>
<dbReference type="Pfam" id="PF05768">
    <property type="entry name" value="Glrx-like"/>
    <property type="match status" value="1"/>
</dbReference>
<dbReference type="InterPro" id="IPR036249">
    <property type="entry name" value="Thioredoxin-like_sf"/>
</dbReference>
<dbReference type="InterPro" id="IPR008554">
    <property type="entry name" value="Glutaredoxin-like"/>
</dbReference>
<evidence type="ECO:0000313" key="2">
    <source>
        <dbReference type="EMBL" id="ARQ69374.1"/>
    </source>
</evidence>
<dbReference type="PANTHER" id="PTHR33558:SF1">
    <property type="entry name" value="GLUTAREDOXIN-LIKE PROTEIN C5ORF63 HOMOLOG"/>
    <property type="match status" value="1"/>
</dbReference>
<gene>
    <name evidence="2" type="ORF">CAG99_11260</name>
</gene>
<dbReference type="InterPro" id="IPR052565">
    <property type="entry name" value="Glutaredoxin-like_YDR286C"/>
</dbReference>
<keyword evidence="3" id="KW-1185">Reference proteome</keyword>
<evidence type="ECO:0000256" key="1">
    <source>
        <dbReference type="SAM" id="MobiDB-lite"/>
    </source>
</evidence>
<dbReference type="Gene3D" id="3.40.30.10">
    <property type="entry name" value="Glutaredoxin"/>
    <property type="match status" value="1"/>
</dbReference>